<dbReference type="InterPro" id="IPR011161">
    <property type="entry name" value="MHC_I-like_Ag-recog"/>
</dbReference>
<reference evidence="4" key="1">
    <citation type="submission" date="2023-07" db="EMBL/GenBank/DDBJ databases">
        <authorList>
            <person name="Stuckert A."/>
        </authorList>
    </citation>
    <scope>NUCLEOTIDE SEQUENCE</scope>
</reference>
<dbReference type="SUPFAM" id="SSF54452">
    <property type="entry name" value="MHC antigen-recognition domain"/>
    <property type="match status" value="1"/>
</dbReference>
<dbReference type="Pfam" id="PF00129">
    <property type="entry name" value="MHC_I"/>
    <property type="match status" value="1"/>
</dbReference>
<evidence type="ECO:0000313" key="4">
    <source>
        <dbReference type="EMBL" id="CAJ0951325.1"/>
    </source>
</evidence>
<dbReference type="EMBL" id="CAUEEQ010033074">
    <property type="protein sequence ID" value="CAJ0951325.1"/>
    <property type="molecule type" value="Genomic_DNA"/>
</dbReference>
<evidence type="ECO:0000256" key="2">
    <source>
        <dbReference type="RuleBase" id="RU004439"/>
    </source>
</evidence>
<dbReference type="Gene3D" id="3.30.500.10">
    <property type="entry name" value="MHC class I-like antigen recognition-like"/>
    <property type="match status" value="1"/>
</dbReference>
<evidence type="ECO:0000259" key="3">
    <source>
        <dbReference type="Pfam" id="PF00129"/>
    </source>
</evidence>
<dbReference type="InterPro" id="IPR037055">
    <property type="entry name" value="MHC_I-like_Ag-recog_sf"/>
</dbReference>
<dbReference type="PANTHER" id="PTHR16675">
    <property type="entry name" value="MHC CLASS I-RELATED"/>
    <property type="match status" value="1"/>
</dbReference>
<accession>A0ABN9LYS6</accession>
<protein>
    <recommendedName>
        <fullName evidence="3">MHC class I-like antigen recognition-like domain-containing protein</fullName>
    </recommendedName>
</protein>
<dbReference type="InterPro" id="IPR011162">
    <property type="entry name" value="MHC_I/II-like_Ag-recog"/>
</dbReference>
<keyword evidence="1" id="KW-0325">Glycoprotein</keyword>
<dbReference type="InterPro" id="IPR001039">
    <property type="entry name" value="MHC_I_a_a1/a2"/>
</dbReference>
<comment type="caution">
    <text evidence="4">The sequence shown here is derived from an EMBL/GenBank/DDBJ whole genome shotgun (WGS) entry which is preliminary data.</text>
</comment>
<dbReference type="PANTHER" id="PTHR16675:SF286">
    <property type="entry name" value="MHC CLASS I ANTIGEN"/>
    <property type="match status" value="1"/>
</dbReference>
<dbReference type="Proteomes" id="UP001176940">
    <property type="component" value="Unassembled WGS sequence"/>
</dbReference>
<evidence type="ECO:0000256" key="1">
    <source>
        <dbReference type="ARBA" id="ARBA00023180"/>
    </source>
</evidence>
<organism evidence="4 5">
    <name type="scientific">Ranitomeya imitator</name>
    <name type="common">mimic poison frog</name>
    <dbReference type="NCBI Taxonomy" id="111125"/>
    <lineage>
        <taxon>Eukaryota</taxon>
        <taxon>Metazoa</taxon>
        <taxon>Chordata</taxon>
        <taxon>Craniata</taxon>
        <taxon>Vertebrata</taxon>
        <taxon>Euteleostomi</taxon>
        <taxon>Amphibia</taxon>
        <taxon>Batrachia</taxon>
        <taxon>Anura</taxon>
        <taxon>Neobatrachia</taxon>
        <taxon>Hyloidea</taxon>
        <taxon>Dendrobatidae</taxon>
        <taxon>Dendrobatinae</taxon>
        <taxon>Ranitomeya</taxon>
    </lineage>
</organism>
<feature type="domain" description="MHC class I-like antigen recognition-like" evidence="3">
    <location>
        <begin position="37"/>
        <end position="213"/>
    </location>
</feature>
<name>A0ABN9LYS6_9NEOB</name>
<evidence type="ECO:0000313" key="5">
    <source>
        <dbReference type="Proteomes" id="UP001176940"/>
    </source>
</evidence>
<keyword evidence="5" id="KW-1185">Reference proteome</keyword>
<dbReference type="InterPro" id="IPR050208">
    <property type="entry name" value="MHC_class-I_related"/>
</dbReference>
<gene>
    <name evidence="4" type="ORF">RIMI_LOCUS13400698</name>
</gene>
<dbReference type="PRINTS" id="PR01638">
    <property type="entry name" value="MHCCLASSI"/>
</dbReference>
<proteinExistence type="inferred from homology"/>
<comment type="similarity">
    <text evidence="2">Belongs to the MHC class I family.</text>
</comment>
<sequence length="226" mass="26588">FTLLNDNVIKFVIYITYGMEKVYAVIFLSMSGVYSDSHSLRYYYTGVSVPLPGIPEFSIIGYLDDQLTEIYSSDLKRRIPVAAWMKECEDPEYWERTTQVCKRDEALFRHEVKTVMKRFNHTEGLHIVQVMTSCELRDDGGGSGHQQYRYDGREYMFFDTQRETYIPTMHEAEITTQRWNSLDVRMGEAAKIFLENTCIDRLKKFIKYGKKDLERRGKNDASHVTY</sequence>
<feature type="non-terminal residue" evidence="4">
    <location>
        <position position="1"/>
    </location>
</feature>